<keyword evidence="1" id="KW-1133">Transmembrane helix</keyword>
<keyword evidence="1" id="KW-0812">Transmembrane</keyword>
<dbReference type="EMBL" id="QWIU01000001">
    <property type="protein sequence ID" value="RNA63977.1"/>
    <property type="molecule type" value="Genomic_DNA"/>
</dbReference>
<evidence type="ECO:0000313" key="3">
    <source>
        <dbReference type="EMBL" id="RNA63977.1"/>
    </source>
</evidence>
<evidence type="ECO:0000256" key="1">
    <source>
        <dbReference type="SAM" id="Phobius"/>
    </source>
</evidence>
<accession>A0A3M7TLZ1</accession>
<organism evidence="3 4">
    <name type="scientific">Chryseobacterium nematophagum</name>
    <dbReference type="NCBI Taxonomy" id="2305228"/>
    <lineage>
        <taxon>Bacteria</taxon>
        <taxon>Pseudomonadati</taxon>
        <taxon>Bacteroidota</taxon>
        <taxon>Flavobacteriia</taxon>
        <taxon>Flavobacteriales</taxon>
        <taxon>Weeksellaceae</taxon>
        <taxon>Chryseobacterium group</taxon>
        <taxon>Chryseobacterium</taxon>
    </lineage>
</organism>
<reference evidence="3 4" key="1">
    <citation type="submission" date="2018-08" db="EMBL/GenBank/DDBJ databases">
        <title>Chryseobacterium nematophagum: a novel matrix digesting pathogen of nematodes.</title>
        <authorList>
            <person name="Page A."/>
            <person name="Roberts M."/>
            <person name="Felix M.-A."/>
            <person name="Weir W."/>
        </authorList>
    </citation>
    <scope>NUCLEOTIDE SEQUENCE [LARGE SCALE GENOMIC DNA]</scope>
    <source>
        <strain evidence="3 4">JUb129</strain>
    </source>
</reference>
<proteinExistence type="predicted"/>
<dbReference type="AlphaFoldDB" id="A0A3M7TLZ1"/>
<evidence type="ECO:0000313" key="2">
    <source>
        <dbReference type="EMBL" id="RNA63950.1"/>
    </source>
</evidence>
<comment type="caution">
    <text evidence="3">The sequence shown here is derived from an EMBL/GenBank/DDBJ whole genome shotgun (WGS) entry which is preliminary data.</text>
</comment>
<evidence type="ECO:0000313" key="4">
    <source>
        <dbReference type="Proteomes" id="UP000278775"/>
    </source>
</evidence>
<gene>
    <name evidence="2" type="ORF">D1631_00115</name>
    <name evidence="3" type="ORF">D1631_00265</name>
</gene>
<keyword evidence="1" id="KW-0472">Membrane</keyword>
<dbReference type="Proteomes" id="UP000278775">
    <property type="component" value="Unassembled WGS sequence"/>
</dbReference>
<dbReference type="EMBL" id="QWIU01000001">
    <property type="protein sequence ID" value="RNA63950.1"/>
    <property type="molecule type" value="Genomic_DNA"/>
</dbReference>
<sequence length="108" mass="12158">MVKNSAKKSAEPLLFPFSVLHFIFGVARVFQDLRQTNFMRTKTQNFSSSGGVFYTHQFAELLPSLQILEHSCDTPSLFDFSAIQSLAFPDALFHGSKTKSTYDGIFLI</sequence>
<feature type="transmembrane region" description="Helical" evidence="1">
    <location>
        <begin position="12"/>
        <end position="30"/>
    </location>
</feature>
<protein>
    <submittedName>
        <fullName evidence="3">Uncharacterized protein</fullName>
    </submittedName>
</protein>
<name>A0A3M7TLZ1_9FLAO</name>